<dbReference type="InterPro" id="IPR007749">
    <property type="entry name" value="DUF677"/>
</dbReference>
<dbReference type="EMBL" id="JAHRHJ020000002">
    <property type="protein sequence ID" value="KAH9324638.1"/>
    <property type="molecule type" value="Genomic_DNA"/>
</dbReference>
<evidence type="ECO:0000256" key="5">
    <source>
        <dbReference type="ARBA" id="ARBA00023136"/>
    </source>
</evidence>
<dbReference type="GO" id="GO:0016020">
    <property type="term" value="C:membrane"/>
    <property type="evidence" value="ECO:0007669"/>
    <property type="project" value="UniProtKB-SubCell"/>
</dbReference>
<evidence type="ECO:0000256" key="2">
    <source>
        <dbReference type="ARBA" id="ARBA00009074"/>
    </source>
</evidence>
<feature type="non-terminal residue" evidence="6">
    <location>
        <position position="312"/>
    </location>
</feature>
<proteinExistence type="inferred from homology"/>
<evidence type="ECO:0000313" key="6">
    <source>
        <dbReference type="EMBL" id="KAH9324638.1"/>
    </source>
</evidence>
<dbReference type="Pfam" id="PF05055">
    <property type="entry name" value="DUF677"/>
    <property type="match status" value="1"/>
</dbReference>
<dbReference type="PANTHER" id="PTHR31113:SF2">
    <property type="entry name" value="OS04G0423200 PROTEIN"/>
    <property type="match status" value="1"/>
</dbReference>
<dbReference type="SUPFAM" id="SSF46966">
    <property type="entry name" value="Spectrin repeat"/>
    <property type="match status" value="1"/>
</dbReference>
<reference evidence="6 7" key="1">
    <citation type="journal article" date="2021" name="Nat. Plants">
        <title>The Taxus genome provides insights into paclitaxel biosynthesis.</title>
        <authorList>
            <person name="Xiong X."/>
            <person name="Gou J."/>
            <person name="Liao Q."/>
            <person name="Li Y."/>
            <person name="Zhou Q."/>
            <person name="Bi G."/>
            <person name="Li C."/>
            <person name="Du R."/>
            <person name="Wang X."/>
            <person name="Sun T."/>
            <person name="Guo L."/>
            <person name="Liang H."/>
            <person name="Lu P."/>
            <person name="Wu Y."/>
            <person name="Zhang Z."/>
            <person name="Ro D.K."/>
            <person name="Shang Y."/>
            <person name="Huang S."/>
            <person name="Yan J."/>
        </authorList>
    </citation>
    <scope>NUCLEOTIDE SEQUENCE [LARGE SCALE GENOMIC DNA]</scope>
    <source>
        <strain evidence="6">Ta-2019</strain>
    </source>
</reference>
<comment type="subcellular location">
    <subcellularLocation>
        <location evidence="1">Membrane</location>
    </subcellularLocation>
</comment>
<protein>
    <submittedName>
        <fullName evidence="6">Uncharacterized protein</fullName>
    </submittedName>
</protein>
<accession>A0AA38GMA6</accession>
<dbReference type="Proteomes" id="UP000824469">
    <property type="component" value="Unassembled WGS sequence"/>
</dbReference>
<evidence type="ECO:0000256" key="1">
    <source>
        <dbReference type="ARBA" id="ARBA00004370"/>
    </source>
</evidence>
<evidence type="ECO:0000256" key="3">
    <source>
        <dbReference type="ARBA" id="ARBA00022692"/>
    </source>
</evidence>
<evidence type="ECO:0000256" key="4">
    <source>
        <dbReference type="ARBA" id="ARBA00022989"/>
    </source>
</evidence>
<dbReference type="OMA" id="NDELEHM"/>
<gene>
    <name evidence="6" type="ORF">KI387_004816</name>
</gene>
<comment type="caution">
    <text evidence="6">The sequence shown here is derived from an EMBL/GenBank/DDBJ whole genome shotgun (WGS) entry which is preliminary data.</text>
</comment>
<keyword evidence="7" id="KW-1185">Reference proteome</keyword>
<dbReference type="AlphaFoldDB" id="A0AA38GMA6"/>
<name>A0AA38GMA6_TAXCH</name>
<comment type="similarity">
    <text evidence="2">Belongs to the UPF0496 family.</text>
</comment>
<keyword evidence="4" id="KW-1133">Transmembrane helix</keyword>
<keyword evidence="5" id="KW-0472">Membrane</keyword>
<sequence length="312" mass="37025">VLEEITRLLSKLRRKICKREPLKGSSFRNSKKQFKQVLMADYNEEFAQAFRRQSYNLFWHKVQTLTGTTQDEGNEERLIKSRLPSYRSLVERLLEPDQETVQIFLQSKLQTNINYSLVSDYFNNTAEAFELCGVLLKIIEQERSDYHDLRQVMETIQNSESTSEDQYNSITRQFESFIQLENPFRASPLTLHFQAIQERYEELQRKLDHCKQLDAAAKGMYILHGDLDTMSRLVKLLHDEIEHNKNMMKFCLERRDEKCHHVHQVATLLQKSDAYFLQQLDELEEYVFLCFASINRARSFVVKQIESHQTHS</sequence>
<organism evidence="6 7">
    <name type="scientific">Taxus chinensis</name>
    <name type="common">Chinese yew</name>
    <name type="synonym">Taxus wallichiana var. chinensis</name>
    <dbReference type="NCBI Taxonomy" id="29808"/>
    <lineage>
        <taxon>Eukaryota</taxon>
        <taxon>Viridiplantae</taxon>
        <taxon>Streptophyta</taxon>
        <taxon>Embryophyta</taxon>
        <taxon>Tracheophyta</taxon>
        <taxon>Spermatophyta</taxon>
        <taxon>Pinopsida</taxon>
        <taxon>Pinidae</taxon>
        <taxon>Conifers II</taxon>
        <taxon>Cupressales</taxon>
        <taxon>Taxaceae</taxon>
        <taxon>Taxus</taxon>
    </lineage>
</organism>
<dbReference type="PANTHER" id="PTHR31113">
    <property type="entry name" value="UPF0496 PROTEIN 3-RELATED"/>
    <property type="match status" value="1"/>
</dbReference>
<keyword evidence="3" id="KW-0812">Transmembrane</keyword>
<evidence type="ECO:0000313" key="7">
    <source>
        <dbReference type="Proteomes" id="UP000824469"/>
    </source>
</evidence>